<sequence>MPTNKKEGLLFGLMMVFGMVLFMYTYNLVMEGLWKELSIAAIALQFLITLMVAFIVESFLIGPLAGGFVSKLRYDKSKKWKNILAMSGCMVTGMVLTMSVFGLAVKFMISGIDGSLLSDYVQLVGQNFIMALPVQLLIVGPIARWVLTAFIQNGAHPETVIS</sequence>
<feature type="transmembrane region" description="Helical" evidence="1">
    <location>
        <begin position="38"/>
        <end position="62"/>
    </location>
</feature>
<accession>A0A1Q2L341</accession>
<dbReference type="OrthoDB" id="7062363at2"/>
<keyword evidence="1" id="KW-0812">Transmembrane</keyword>
<organism evidence="2 3">
    <name type="scientific">Planococcus lenghuensis</name>
    <dbReference type="NCBI Taxonomy" id="2213202"/>
    <lineage>
        <taxon>Bacteria</taxon>
        <taxon>Bacillati</taxon>
        <taxon>Bacillota</taxon>
        <taxon>Bacilli</taxon>
        <taxon>Bacillales</taxon>
        <taxon>Caryophanaceae</taxon>
        <taxon>Planococcus</taxon>
    </lineage>
</organism>
<evidence type="ECO:0000313" key="3">
    <source>
        <dbReference type="Proteomes" id="UP000188184"/>
    </source>
</evidence>
<evidence type="ECO:0008006" key="4">
    <source>
        <dbReference type="Google" id="ProtNLM"/>
    </source>
</evidence>
<feature type="transmembrane region" description="Helical" evidence="1">
    <location>
        <begin position="9"/>
        <end position="26"/>
    </location>
</feature>
<reference evidence="2 3" key="1">
    <citation type="submission" date="2017-02" db="EMBL/GenBank/DDBJ databases">
        <title>The complete genomic sequence of a novel cold adapted crude oil-degrading bacterium Planococcus qaidamina Y42.</title>
        <authorList>
            <person name="Yang R."/>
        </authorList>
    </citation>
    <scope>NUCLEOTIDE SEQUENCE [LARGE SCALE GENOMIC DNA]</scope>
    <source>
        <strain evidence="2 3">Y42</strain>
    </source>
</reference>
<gene>
    <name evidence="2" type="ORF">B0X71_18445</name>
</gene>
<feature type="transmembrane region" description="Helical" evidence="1">
    <location>
        <begin position="83"/>
        <end position="108"/>
    </location>
</feature>
<dbReference type="KEGG" id="pmar:B0X71_18445"/>
<dbReference type="InterPro" id="IPR021529">
    <property type="entry name" value="DUF2798"/>
</dbReference>
<keyword evidence="1" id="KW-0472">Membrane</keyword>
<protein>
    <recommendedName>
        <fullName evidence="4">DUF2798 domain-containing protein</fullName>
    </recommendedName>
</protein>
<dbReference type="AlphaFoldDB" id="A0A1Q2L341"/>
<keyword evidence="1" id="KW-1133">Transmembrane helix</keyword>
<keyword evidence="3" id="KW-1185">Reference proteome</keyword>
<name>A0A1Q2L341_9BACL</name>
<dbReference type="RefSeq" id="WP_077590790.1">
    <property type="nucleotide sequence ID" value="NZ_CP019640.1"/>
</dbReference>
<evidence type="ECO:0000256" key="1">
    <source>
        <dbReference type="SAM" id="Phobius"/>
    </source>
</evidence>
<dbReference type="Proteomes" id="UP000188184">
    <property type="component" value="Chromosome"/>
</dbReference>
<evidence type="ECO:0000313" key="2">
    <source>
        <dbReference type="EMBL" id="AQQ54885.1"/>
    </source>
</evidence>
<feature type="transmembrane region" description="Helical" evidence="1">
    <location>
        <begin position="128"/>
        <end position="147"/>
    </location>
</feature>
<proteinExistence type="predicted"/>
<dbReference type="EMBL" id="CP019640">
    <property type="protein sequence ID" value="AQQ54885.1"/>
    <property type="molecule type" value="Genomic_DNA"/>
</dbReference>
<dbReference type="Pfam" id="PF11391">
    <property type="entry name" value="DUF2798"/>
    <property type="match status" value="2"/>
</dbReference>